<evidence type="ECO:0000313" key="2">
    <source>
        <dbReference type="EMBL" id="KAK3373709.1"/>
    </source>
</evidence>
<sequence>MASKFVGQKGKSRRKTEVDRLGEHVLQSGAAGEKAMEIRNQGTSQARKLCWLGQTKMAFHWIAQMRLRAFKLRWAWTRAAGSGQRAASSKQWAVGERGRGRGRGGHWEANWAASEQAQQASKLCSFFPAPRRRGAWVPCGRWKASEHACGTLILSSFVQPAVMLFGLPAGATQVRQPELPRCFLLNRPKNCIHLHVSYSTFLPPVPGAYTELGRQEYARSVFHR</sequence>
<feature type="region of interest" description="Disordered" evidence="1">
    <location>
        <begin position="1"/>
        <end position="22"/>
    </location>
</feature>
<dbReference type="AlphaFoldDB" id="A0AAE0N8T9"/>
<organism evidence="2 3">
    <name type="scientific">Lasiosphaeria ovina</name>
    <dbReference type="NCBI Taxonomy" id="92902"/>
    <lineage>
        <taxon>Eukaryota</taxon>
        <taxon>Fungi</taxon>
        <taxon>Dikarya</taxon>
        <taxon>Ascomycota</taxon>
        <taxon>Pezizomycotina</taxon>
        <taxon>Sordariomycetes</taxon>
        <taxon>Sordariomycetidae</taxon>
        <taxon>Sordariales</taxon>
        <taxon>Lasiosphaeriaceae</taxon>
        <taxon>Lasiosphaeria</taxon>
    </lineage>
</organism>
<reference evidence="2" key="2">
    <citation type="submission" date="2023-06" db="EMBL/GenBank/DDBJ databases">
        <authorList>
            <consortium name="Lawrence Berkeley National Laboratory"/>
            <person name="Haridas S."/>
            <person name="Hensen N."/>
            <person name="Bonometti L."/>
            <person name="Westerberg I."/>
            <person name="Brannstrom I.O."/>
            <person name="Guillou S."/>
            <person name="Cros-Aarteil S."/>
            <person name="Calhoun S."/>
            <person name="Kuo A."/>
            <person name="Mondo S."/>
            <person name="Pangilinan J."/>
            <person name="Riley R."/>
            <person name="Labutti K."/>
            <person name="Andreopoulos B."/>
            <person name="Lipzen A."/>
            <person name="Chen C."/>
            <person name="Yanf M."/>
            <person name="Daum C."/>
            <person name="Ng V."/>
            <person name="Clum A."/>
            <person name="Steindorff A."/>
            <person name="Ohm R."/>
            <person name="Martin F."/>
            <person name="Silar P."/>
            <person name="Natvig D."/>
            <person name="Lalanne C."/>
            <person name="Gautier V."/>
            <person name="Ament-Velasquez S.L."/>
            <person name="Kruys A."/>
            <person name="Hutchinson M.I."/>
            <person name="Powell A.J."/>
            <person name="Barry K."/>
            <person name="Miller A.N."/>
            <person name="Grigoriev I.V."/>
            <person name="Debuchy R."/>
            <person name="Gladieux P."/>
            <person name="Thoren M.H."/>
            <person name="Johannesson H."/>
        </authorList>
    </citation>
    <scope>NUCLEOTIDE SEQUENCE</scope>
    <source>
        <strain evidence="2">CBS 958.72</strain>
    </source>
</reference>
<gene>
    <name evidence="2" type="ORF">B0T24DRAFT_272087</name>
</gene>
<evidence type="ECO:0000313" key="3">
    <source>
        <dbReference type="Proteomes" id="UP001287356"/>
    </source>
</evidence>
<keyword evidence="3" id="KW-1185">Reference proteome</keyword>
<protein>
    <submittedName>
        <fullName evidence="2">Uncharacterized protein</fullName>
    </submittedName>
</protein>
<accession>A0AAE0N8T9</accession>
<dbReference type="Proteomes" id="UP001287356">
    <property type="component" value="Unassembled WGS sequence"/>
</dbReference>
<name>A0AAE0N8T9_9PEZI</name>
<evidence type="ECO:0000256" key="1">
    <source>
        <dbReference type="SAM" id="MobiDB-lite"/>
    </source>
</evidence>
<proteinExistence type="predicted"/>
<reference evidence="2" key="1">
    <citation type="journal article" date="2023" name="Mol. Phylogenet. Evol.">
        <title>Genome-scale phylogeny and comparative genomics of the fungal order Sordariales.</title>
        <authorList>
            <person name="Hensen N."/>
            <person name="Bonometti L."/>
            <person name="Westerberg I."/>
            <person name="Brannstrom I.O."/>
            <person name="Guillou S."/>
            <person name="Cros-Aarteil S."/>
            <person name="Calhoun S."/>
            <person name="Haridas S."/>
            <person name="Kuo A."/>
            <person name="Mondo S."/>
            <person name="Pangilinan J."/>
            <person name="Riley R."/>
            <person name="LaButti K."/>
            <person name="Andreopoulos B."/>
            <person name="Lipzen A."/>
            <person name="Chen C."/>
            <person name="Yan M."/>
            <person name="Daum C."/>
            <person name="Ng V."/>
            <person name="Clum A."/>
            <person name="Steindorff A."/>
            <person name="Ohm R.A."/>
            <person name="Martin F."/>
            <person name="Silar P."/>
            <person name="Natvig D.O."/>
            <person name="Lalanne C."/>
            <person name="Gautier V."/>
            <person name="Ament-Velasquez S.L."/>
            <person name="Kruys A."/>
            <person name="Hutchinson M.I."/>
            <person name="Powell A.J."/>
            <person name="Barry K."/>
            <person name="Miller A.N."/>
            <person name="Grigoriev I.V."/>
            <person name="Debuchy R."/>
            <person name="Gladieux P."/>
            <person name="Hiltunen Thoren M."/>
            <person name="Johannesson H."/>
        </authorList>
    </citation>
    <scope>NUCLEOTIDE SEQUENCE</scope>
    <source>
        <strain evidence="2">CBS 958.72</strain>
    </source>
</reference>
<dbReference type="EMBL" id="JAULSN010000004">
    <property type="protein sequence ID" value="KAK3373709.1"/>
    <property type="molecule type" value="Genomic_DNA"/>
</dbReference>
<comment type="caution">
    <text evidence="2">The sequence shown here is derived from an EMBL/GenBank/DDBJ whole genome shotgun (WGS) entry which is preliminary data.</text>
</comment>